<protein>
    <submittedName>
        <fullName evidence="1">Uncharacterized protein</fullName>
    </submittedName>
</protein>
<name>A0A3M6UXN5_POCDA</name>
<proteinExistence type="predicted"/>
<reference evidence="1 2" key="1">
    <citation type="journal article" date="2018" name="Sci. Rep.">
        <title>Comparative analysis of the Pocillopora damicornis genome highlights role of immune system in coral evolution.</title>
        <authorList>
            <person name="Cunning R."/>
            <person name="Bay R.A."/>
            <person name="Gillette P."/>
            <person name="Baker A.C."/>
            <person name="Traylor-Knowles N."/>
        </authorList>
    </citation>
    <scope>NUCLEOTIDE SEQUENCE [LARGE SCALE GENOMIC DNA]</scope>
    <source>
        <strain evidence="1">RSMAS</strain>
        <tissue evidence="1">Whole animal</tissue>
    </source>
</reference>
<keyword evidence="2" id="KW-1185">Reference proteome</keyword>
<dbReference type="AlphaFoldDB" id="A0A3M6UXN5"/>
<dbReference type="Proteomes" id="UP000275408">
    <property type="component" value="Unassembled WGS sequence"/>
</dbReference>
<sequence>MIRATSVIWCHLCCKRIHLTISDISWNLHNVPLFSGLFGFNSETCIKFSLRLLMVLLCRSSVIYSVIEIIIPKGKRDIDTDNLAQI</sequence>
<gene>
    <name evidence="1" type="ORF">pdam_00024888</name>
</gene>
<comment type="caution">
    <text evidence="1">The sequence shown here is derived from an EMBL/GenBank/DDBJ whole genome shotgun (WGS) entry which is preliminary data.</text>
</comment>
<dbReference type="EMBL" id="RCHS01000535">
    <property type="protein sequence ID" value="RMX58349.1"/>
    <property type="molecule type" value="Genomic_DNA"/>
</dbReference>
<evidence type="ECO:0000313" key="1">
    <source>
        <dbReference type="EMBL" id="RMX58349.1"/>
    </source>
</evidence>
<evidence type="ECO:0000313" key="2">
    <source>
        <dbReference type="Proteomes" id="UP000275408"/>
    </source>
</evidence>
<organism evidence="1 2">
    <name type="scientific">Pocillopora damicornis</name>
    <name type="common">Cauliflower coral</name>
    <name type="synonym">Millepora damicornis</name>
    <dbReference type="NCBI Taxonomy" id="46731"/>
    <lineage>
        <taxon>Eukaryota</taxon>
        <taxon>Metazoa</taxon>
        <taxon>Cnidaria</taxon>
        <taxon>Anthozoa</taxon>
        <taxon>Hexacorallia</taxon>
        <taxon>Scleractinia</taxon>
        <taxon>Astrocoeniina</taxon>
        <taxon>Pocilloporidae</taxon>
        <taxon>Pocillopora</taxon>
    </lineage>
</organism>
<accession>A0A3M6UXN5</accession>